<feature type="binding site" evidence="3">
    <location>
        <position position="100"/>
    </location>
    <ligand>
        <name>ATP</name>
        <dbReference type="ChEBI" id="CHEBI:30616"/>
    </ligand>
</feature>
<dbReference type="GO" id="GO:0005524">
    <property type="term" value="F:ATP binding"/>
    <property type="evidence" value="ECO:0007669"/>
    <property type="project" value="UniProtKB-KW"/>
</dbReference>
<sequence length="377" mass="42830">MEEGQKITGIVAEFNPFHNGHKYLLSQAEGIKIVIMSGNWLQRGEPAVVDKWSRANMALENGADLVIEMPVLASVQAADFFAKGAIDILKSLKINNLVFGTESDLDYQKVSDIYKTKSEEMEDFLQTLPEDLSYPEKTQLMWQKYTGLNFDGNTPNHILALAYIKALKGYEATLSPVRRLGQGFHSKELTGDFASATAIRDSIDQPERYFNFVPSSVADTLKDSPKVSWTNFFPLLKYKIISSDISNILQMNTELEVRIKRSIGKVNSIEELVEEVYTKRYTKARIKRLLVYILLDIKEGARIVSSNKIRVLGFTETGQKYLKSIKKDVELVAKIGSIPWDEESQKADEIYMLADTNIQEQNFGRIPYKYKKTPIDK</sequence>
<evidence type="ECO:0000256" key="2">
    <source>
        <dbReference type="ARBA" id="ARBA00022694"/>
    </source>
</evidence>
<comment type="caution">
    <text evidence="4">The sequence shown here is derived from an EMBL/GenBank/DDBJ whole genome shotgun (WGS) entry which is preliminary data.</text>
</comment>
<comment type="caution">
    <text evidence="3">Lacks conserved residue(s) required for the propagation of feature annotation.</text>
</comment>
<dbReference type="InterPro" id="IPR014729">
    <property type="entry name" value="Rossmann-like_a/b/a_fold"/>
</dbReference>
<dbReference type="Gene3D" id="3.40.50.620">
    <property type="entry name" value="HUPs"/>
    <property type="match status" value="1"/>
</dbReference>
<proteinExistence type="inferred from homology"/>
<dbReference type="InterPro" id="IPR008513">
    <property type="entry name" value="tRNA(Met)_cyd_acetate_ligase"/>
</dbReference>
<keyword evidence="5" id="KW-1185">Reference proteome</keyword>
<dbReference type="PANTHER" id="PTHR37825:SF1">
    <property type="entry name" value="TRNA(MET) CYTIDINE ACETATE LIGASE"/>
    <property type="match status" value="1"/>
</dbReference>
<dbReference type="RefSeq" id="WP_070792546.1">
    <property type="nucleotide sequence ID" value="NZ_MKIR01000022.1"/>
</dbReference>
<organism evidence="4 5">
    <name type="scientific">Floricoccus tropicus</name>
    <dbReference type="NCBI Taxonomy" id="1859473"/>
    <lineage>
        <taxon>Bacteria</taxon>
        <taxon>Bacillati</taxon>
        <taxon>Bacillota</taxon>
        <taxon>Bacilli</taxon>
        <taxon>Lactobacillales</taxon>
        <taxon>Streptococcaceae</taxon>
        <taxon>Floricoccus</taxon>
    </lineage>
</organism>
<keyword evidence="3" id="KW-0820">tRNA-binding</keyword>
<feature type="binding site" evidence="3">
    <location>
        <begin position="11"/>
        <end position="24"/>
    </location>
    <ligand>
        <name>ATP</name>
        <dbReference type="ChEBI" id="CHEBI:30616"/>
    </ligand>
</feature>
<evidence type="ECO:0000313" key="5">
    <source>
        <dbReference type="Proteomes" id="UP000178622"/>
    </source>
</evidence>
<accession>A0A1E8GMT8</accession>
<dbReference type="AlphaFoldDB" id="A0A1E8GMT8"/>
<keyword evidence="2 3" id="KW-0819">tRNA processing</keyword>
<dbReference type="EMBL" id="MKIR01000022">
    <property type="protein sequence ID" value="OFI48953.1"/>
    <property type="molecule type" value="Genomic_DNA"/>
</dbReference>
<feature type="binding site" evidence="3">
    <location>
        <position position="156"/>
    </location>
    <ligand>
        <name>ATP</name>
        <dbReference type="ChEBI" id="CHEBI:30616"/>
    </ligand>
</feature>
<name>A0A1E8GMT8_9LACT</name>
<evidence type="ECO:0000313" key="4">
    <source>
        <dbReference type="EMBL" id="OFI48953.1"/>
    </source>
</evidence>
<comment type="similarity">
    <text evidence="3">Belongs to the TmcAL family.</text>
</comment>
<dbReference type="STRING" id="1859473.BG261_04640"/>
<keyword evidence="3" id="KW-0694">RNA-binding</keyword>
<keyword evidence="3" id="KW-0547">Nucleotide-binding</keyword>
<dbReference type="Pfam" id="PF05636">
    <property type="entry name" value="HIGH_NTase1"/>
    <property type="match status" value="1"/>
</dbReference>
<dbReference type="GO" id="GO:0016879">
    <property type="term" value="F:ligase activity, forming carbon-nitrogen bonds"/>
    <property type="evidence" value="ECO:0007669"/>
    <property type="project" value="UniProtKB-UniRule"/>
</dbReference>
<evidence type="ECO:0000256" key="3">
    <source>
        <dbReference type="HAMAP-Rule" id="MF_01539"/>
    </source>
</evidence>
<dbReference type="HAMAP" id="MF_01539">
    <property type="entry name" value="TmcAL"/>
    <property type="match status" value="1"/>
</dbReference>
<comment type="function">
    <text evidence="3">Catalyzes the formation of N(4)-acetylcytidine (ac(4)C) at the wobble position of elongator tRNA(Met), using acetate and ATP as substrates. First activates an acetate ion to form acetyladenylate (Ac-AMP) and then transfers the acetyl group to tRNA to form ac(4)C34.</text>
</comment>
<gene>
    <name evidence="3" type="primary">tmcAL</name>
    <name evidence="4" type="ORF">BG261_04640</name>
</gene>
<protein>
    <recommendedName>
        <fullName evidence="3">tRNA(Met) cytidine acetate ligase</fullName>
        <ecNumber evidence="3">6.3.4.-</ecNumber>
    </recommendedName>
</protein>
<dbReference type="SUPFAM" id="SSF52374">
    <property type="entry name" value="Nucleotidylyl transferase"/>
    <property type="match status" value="1"/>
</dbReference>
<comment type="subcellular location">
    <subcellularLocation>
        <location evidence="3">Cytoplasm</location>
    </subcellularLocation>
</comment>
<dbReference type="Proteomes" id="UP000178622">
    <property type="component" value="Unassembled WGS sequence"/>
</dbReference>
<dbReference type="NCBIfam" id="NF010191">
    <property type="entry name" value="PRK13670.1"/>
    <property type="match status" value="1"/>
</dbReference>
<dbReference type="GO" id="GO:0006400">
    <property type="term" value="P:tRNA modification"/>
    <property type="evidence" value="ECO:0007669"/>
    <property type="project" value="UniProtKB-UniRule"/>
</dbReference>
<dbReference type="GO" id="GO:0000049">
    <property type="term" value="F:tRNA binding"/>
    <property type="evidence" value="ECO:0007669"/>
    <property type="project" value="UniProtKB-KW"/>
</dbReference>
<keyword evidence="3" id="KW-0963">Cytoplasm</keyword>
<dbReference type="EC" id="6.3.4.-" evidence="3"/>
<keyword evidence="1 3" id="KW-0436">Ligase</keyword>
<keyword evidence="3" id="KW-0067">ATP-binding</keyword>
<feature type="binding site" evidence="3">
    <location>
        <position position="179"/>
    </location>
    <ligand>
        <name>ATP</name>
        <dbReference type="ChEBI" id="CHEBI:30616"/>
    </ligand>
</feature>
<comment type="catalytic activity">
    <reaction evidence="3">
        <text>cytidine(34) in elongator tRNA(Met) + acetate + ATP = N(4)-acetylcytidine(34) in elongator tRNA(Met) + AMP + diphosphate</text>
        <dbReference type="Rhea" id="RHEA:58144"/>
        <dbReference type="Rhea" id="RHEA-COMP:10693"/>
        <dbReference type="Rhea" id="RHEA-COMP:10694"/>
        <dbReference type="ChEBI" id="CHEBI:30089"/>
        <dbReference type="ChEBI" id="CHEBI:30616"/>
        <dbReference type="ChEBI" id="CHEBI:33019"/>
        <dbReference type="ChEBI" id="CHEBI:74900"/>
        <dbReference type="ChEBI" id="CHEBI:82748"/>
        <dbReference type="ChEBI" id="CHEBI:456215"/>
    </reaction>
</comment>
<evidence type="ECO:0000256" key="1">
    <source>
        <dbReference type="ARBA" id="ARBA00022598"/>
    </source>
</evidence>
<reference evidence="5" key="1">
    <citation type="submission" date="2016-09" db="EMBL/GenBank/DDBJ databases">
        <title>Draft genome sequence of a novel species of the family Streptococcaceae isolated from flowers.</title>
        <authorList>
            <person name="Chuah L.-O."/>
            <person name="Yap K.-P."/>
            <person name="Thong K.L."/>
            <person name="Liong M.T."/>
            <person name="Ahmad R."/>
            <person name="Rusul G."/>
        </authorList>
    </citation>
    <scope>NUCLEOTIDE SEQUENCE [LARGE SCALE GENOMIC DNA]</scope>
    <source>
        <strain evidence="5">DF1</strain>
    </source>
</reference>
<dbReference type="PANTHER" id="PTHR37825">
    <property type="entry name" value="TRNA(MET) CYTIDINE ACETATE LIGASE"/>
    <property type="match status" value="1"/>
</dbReference>
<dbReference type="OrthoDB" id="9769796at2"/>
<dbReference type="GO" id="GO:0005737">
    <property type="term" value="C:cytoplasm"/>
    <property type="evidence" value="ECO:0007669"/>
    <property type="project" value="UniProtKB-SubCell"/>
</dbReference>